<evidence type="ECO:0000259" key="4">
    <source>
        <dbReference type="SMART" id="SM00862"/>
    </source>
</evidence>
<name>A0ABU3F5C5_9ENTE</name>
<keyword evidence="6" id="KW-1185">Reference proteome</keyword>
<dbReference type="Pfam" id="PF00486">
    <property type="entry name" value="Trans_reg_C"/>
    <property type="match status" value="1"/>
</dbReference>
<protein>
    <submittedName>
        <fullName evidence="5">Helix-turn-helix domain-containing protein</fullName>
    </submittedName>
</protein>
<keyword evidence="1" id="KW-0805">Transcription regulation</keyword>
<keyword evidence="2" id="KW-0238">DNA-binding</keyword>
<dbReference type="SMART" id="SM00862">
    <property type="entry name" value="Trans_reg_C"/>
    <property type="match status" value="1"/>
</dbReference>
<organism evidence="5 6">
    <name type="scientific">Enterococcus hulanensis</name>
    <dbReference type="NCBI Taxonomy" id="2559929"/>
    <lineage>
        <taxon>Bacteria</taxon>
        <taxon>Bacillati</taxon>
        <taxon>Bacillota</taxon>
        <taxon>Bacilli</taxon>
        <taxon>Lactobacillales</taxon>
        <taxon>Enterococcaceae</taxon>
        <taxon>Enterococcus</taxon>
    </lineage>
</organism>
<evidence type="ECO:0000256" key="2">
    <source>
        <dbReference type="ARBA" id="ARBA00023125"/>
    </source>
</evidence>
<dbReference type="Proteomes" id="UP001252875">
    <property type="component" value="Unassembled WGS sequence"/>
</dbReference>
<dbReference type="Gene3D" id="1.10.10.10">
    <property type="entry name" value="Winged helix-like DNA-binding domain superfamily/Winged helix DNA-binding domain"/>
    <property type="match status" value="1"/>
</dbReference>
<evidence type="ECO:0000313" key="5">
    <source>
        <dbReference type="EMBL" id="MDT2602333.1"/>
    </source>
</evidence>
<comment type="caution">
    <text evidence="5">The sequence shown here is derived from an EMBL/GenBank/DDBJ whole genome shotgun (WGS) entry which is preliminary data.</text>
</comment>
<evidence type="ECO:0000256" key="3">
    <source>
        <dbReference type="ARBA" id="ARBA00023163"/>
    </source>
</evidence>
<evidence type="ECO:0000313" key="6">
    <source>
        <dbReference type="Proteomes" id="UP001252875"/>
    </source>
</evidence>
<gene>
    <name evidence="5" type="ORF">P7D85_21445</name>
</gene>
<reference evidence="5 6" key="1">
    <citation type="submission" date="2023-03" db="EMBL/GenBank/DDBJ databases">
        <authorList>
            <person name="Shen W."/>
            <person name="Cai J."/>
        </authorList>
    </citation>
    <scope>NUCLEOTIDE SEQUENCE [LARGE SCALE GENOMIC DNA]</scope>
    <source>
        <strain evidence="5 6">D6-4</strain>
    </source>
</reference>
<dbReference type="EMBL" id="JARPYI010000018">
    <property type="protein sequence ID" value="MDT2602333.1"/>
    <property type="molecule type" value="Genomic_DNA"/>
</dbReference>
<sequence length="256" mass="29692">MRILILTKSIICEKQLQEQLQRLDHEVFVSSSLLISSQQFLLTRLIDYFQAIIFGETVMDKEVTKILSMIDQKDHLLIRKAETVLDKVDREVWKHKGIQGWVYCDSGIEAVREQLSTLEKEFVPTETENSFTREKGSLTMMQIKKTEGPKGLHLQVNSCAFGNTEKRLVDALINKKGQLCSREELCEILWNSKPTNSKLSQLSSLIKRIKGRFIKLGIHEEIIHTTWGKGYMLTNKFNDYFTDIDEEIEPIKELQQ</sequence>
<accession>A0ABU3F5C5</accession>
<keyword evidence="3" id="KW-0804">Transcription</keyword>
<dbReference type="SUPFAM" id="SSF46894">
    <property type="entry name" value="C-terminal effector domain of the bipartite response regulators"/>
    <property type="match status" value="1"/>
</dbReference>
<dbReference type="InterPro" id="IPR016032">
    <property type="entry name" value="Sig_transdc_resp-reg_C-effctor"/>
</dbReference>
<proteinExistence type="predicted"/>
<dbReference type="InterPro" id="IPR001867">
    <property type="entry name" value="OmpR/PhoB-type_DNA-bd"/>
</dbReference>
<dbReference type="InterPro" id="IPR036388">
    <property type="entry name" value="WH-like_DNA-bd_sf"/>
</dbReference>
<dbReference type="RefSeq" id="WP_088933460.1">
    <property type="nucleotide sequence ID" value="NZ_JAFLVW010000037.1"/>
</dbReference>
<evidence type="ECO:0000256" key="1">
    <source>
        <dbReference type="ARBA" id="ARBA00023015"/>
    </source>
</evidence>
<feature type="domain" description="OmpR/PhoB-type" evidence="4">
    <location>
        <begin position="156"/>
        <end position="233"/>
    </location>
</feature>